<organism evidence="1 2">
    <name type="scientific">Streptomyces hundungensis</name>
    <dbReference type="NCBI Taxonomy" id="1077946"/>
    <lineage>
        <taxon>Bacteria</taxon>
        <taxon>Bacillati</taxon>
        <taxon>Actinomycetota</taxon>
        <taxon>Actinomycetes</taxon>
        <taxon>Kitasatosporales</taxon>
        <taxon>Streptomycetaceae</taxon>
        <taxon>Streptomyces</taxon>
    </lineage>
</organism>
<evidence type="ECO:0000313" key="2">
    <source>
        <dbReference type="Proteomes" id="UP000271554"/>
    </source>
</evidence>
<proteinExistence type="predicted"/>
<protein>
    <recommendedName>
        <fullName evidence="3">DUF5133 domain-containing protein</fullName>
    </recommendedName>
</protein>
<gene>
    <name evidence="1" type="ORF">DWB77_06968</name>
</gene>
<dbReference type="Pfam" id="PF17196">
    <property type="entry name" value="DUF5133"/>
    <property type="match status" value="1"/>
</dbReference>
<dbReference type="EMBL" id="CP032698">
    <property type="protein sequence ID" value="AYG84754.1"/>
    <property type="molecule type" value="Genomic_DNA"/>
</dbReference>
<keyword evidence="2" id="KW-1185">Reference proteome</keyword>
<dbReference type="KEGG" id="shun:DWB77_06968"/>
<dbReference type="Proteomes" id="UP000271554">
    <property type="component" value="Chromosome"/>
</dbReference>
<reference evidence="1 2" key="1">
    <citation type="submission" date="2018-10" db="EMBL/GenBank/DDBJ databases">
        <title>Relationship between Morphology and Antimicrobial Activity in Streptomyces.</title>
        <authorList>
            <person name="Kang H.J."/>
            <person name="Kim S.B."/>
        </authorList>
    </citation>
    <scope>NUCLEOTIDE SEQUENCE [LARGE SCALE GENOMIC DNA]</scope>
    <source>
        <strain evidence="1 2">BH38</strain>
    </source>
</reference>
<name>A0A387HMH9_9ACTN</name>
<dbReference type="InterPro" id="IPR033457">
    <property type="entry name" value="DUF5133"/>
</dbReference>
<sequence>MLSPHWYVVHELLSLLRSRERRAARSPLDSGARQARDDAAYTLCVLMGERSVAAAVEAAERHLARCRRAAPPGVATAPHRTR</sequence>
<dbReference type="AlphaFoldDB" id="A0A387HMH9"/>
<evidence type="ECO:0000313" key="1">
    <source>
        <dbReference type="EMBL" id="AYG84754.1"/>
    </source>
</evidence>
<evidence type="ECO:0008006" key="3">
    <source>
        <dbReference type="Google" id="ProtNLM"/>
    </source>
</evidence>
<accession>A0A387HMH9</accession>